<protein>
    <submittedName>
        <fullName evidence="3">Uncharacterized protein</fullName>
    </submittedName>
</protein>
<reference evidence="3" key="2">
    <citation type="submission" date="2020-09" db="EMBL/GenBank/DDBJ databases">
        <authorList>
            <person name="Sun Q."/>
            <person name="Kim S."/>
        </authorList>
    </citation>
    <scope>NUCLEOTIDE SEQUENCE</scope>
    <source>
        <strain evidence="3">KCTC 12719</strain>
    </source>
</reference>
<keyword evidence="2" id="KW-1133">Transmembrane helix</keyword>
<dbReference type="RefSeq" id="WP_189605879.1">
    <property type="nucleotide sequence ID" value="NZ_BMXB01000019.1"/>
</dbReference>
<keyword evidence="2" id="KW-0812">Transmembrane</keyword>
<comment type="caution">
    <text evidence="3">The sequence shown here is derived from an EMBL/GenBank/DDBJ whole genome shotgun (WGS) entry which is preliminary data.</text>
</comment>
<feature type="transmembrane region" description="Helical" evidence="2">
    <location>
        <begin position="32"/>
        <end position="54"/>
    </location>
</feature>
<feature type="compositionally biased region" description="Basic and acidic residues" evidence="1">
    <location>
        <begin position="76"/>
        <end position="85"/>
    </location>
</feature>
<dbReference type="EMBL" id="BMXB01000019">
    <property type="protein sequence ID" value="GHA48498.1"/>
    <property type="molecule type" value="Genomic_DNA"/>
</dbReference>
<sequence length="300" mass="35074">MKRYLIYGFLTILIITLNFSFIIVLVTDDVRINYQVLFLLWILVLLAAGGLAYLEKTRKKKEKLAAAAQKPATPDEYLKNPHERTGPSNIYKNKCIKKARIKLAEDLTTKITPGFFGGYVVNEDYSNETVQAVYKYPEQLLGFISKKKEQLCENLQVLYNEPVECWGNIFWDDYEKRFIAKVHIPVLYSEPETNRFKKMIRLKDELLHLENSSDGYDVYTLLEKAENFHYLQQSEIAPPSLDHSINPEILPRLCNELLESRQWEELYQLKKYPVMISQLEQPQKKEVLSAIQKAEQKLKT</sequence>
<evidence type="ECO:0000313" key="4">
    <source>
        <dbReference type="Proteomes" id="UP000610456"/>
    </source>
</evidence>
<organism evidence="3 4">
    <name type="scientific">Salinimicrobium marinum</name>
    <dbReference type="NCBI Taxonomy" id="680283"/>
    <lineage>
        <taxon>Bacteria</taxon>
        <taxon>Pseudomonadati</taxon>
        <taxon>Bacteroidota</taxon>
        <taxon>Flavobacteriia</taxon>
        <taxon>Flavobacteriales</taxon>
        <taxon>Flavobacteriaceae</taxon>
        <taxon>Salinimicrobium</taxon>
    </lineage>
</organism>
<feature type="transmembrane region" description="Helical" evidence="2">
    <location>
        <begin position="7"/>
        <end position="26"/>
    </location>
</feature>
<dbReference type="AlphaFoldDB" id="A0A918SKS8"/>
<feature type="compositionally biased region" description="Low complexity" evidence="1">
    <location>
        <begin position="65"/>
        <end position="74"/>
    </location>
</feature>
<gene>
    <name evidence="3" type="ORF">GCM10007103_31730</name>
</gene>
<dbReference type="Proteomes" id="UP000610456">
    <property type="component" value="Unassembled WGS sequence"/>
</dbReference>
<evidence type="ECO:0000256" key="2">
    <source>
        <dbReference type="SAM" id="Phobius"/>
    </source>
</evidence>
<keyword evidence="2" id="KW-0472">Membrane</keyword>
<keyword evidence="4" id="KW-1185">Reference proteome</keyword>
<feature type="region of interest" description="Disordered" evidence="1">
    <location>
        <begin position="65"/>
        <end position="85"/>
    </location>
</feature>
<name>A0A918SKS8_9FLAO</name>
<accession>A0A918SKS8</accession>
<evidence type="ECO:0000313" key="3">
    <source>
        <dbReference type="EMBL" id="GHA48498.1"/>
    </source>
</evidence>
<reference evidence="3" key="1">
    <citation type="journal article" date="2014" name="Int. J. Syst. Evol. Microbiol.">
        <title>Complete genome sequence of Corynebacterium casei LMG S-19264T (=DSM 44701T), isolated from a smear-ripened cheese.</title>
        <authorList>
            <consortium name="US DOE Joint Genome Institute (JGI-PGF)"/>
            <person name="Walter F."/>
            <person name="Albersmeier A."/>
            <person name="Kalinowski J."/>
            <person name="Ruckert C."/>
        </authorList>
    </citation>
    <scope>NUCLEOTIDE SEQUENCE</scope>
    <source>
        <strain evidence="3">KCTC 12719</strain>
    </source>
</reference>
<proteinExistence type="predicted"/>
<evidence type="ECO:0000256" key="1">
    <source>
        <dbReference type="SAM" id="MobiDB-lite"/>
    </source>
</evidence>